<keyword evidence="1" id="KW-0732">Signal</keyword>
<feature type="signal peptide" evidence="1">
    <location>
        <begin position="1"/>
        <end position="22"/>
    </location>
</feature>
<dbReference type="PANTHER" id="PTHR36919:SF2">
    <property type="entry name" value="BLL6627 PROTEIN"/>
    <property type="match status" value="1"/>
</dbReference>
<reference evidence="4" key="1">
    <citation type="journal article" date="2019" name="Int. J. Syst. Evol. Microbiol.">
        <title>The Global Catalogue of Microorganisms (GCM) 10K type strain sequencing project: providing services to taxonomists for standard genome sequencing and annotation.</title>
        <authorList>
            <consortium name="The Broad Institute Genomics Platform"/>
            <consortium name="The Broad Institute Genome Sequencing Center for Infectious Disease"/>
            <person name="Wu L."/>
            <person name="Ma J."/>
        </authorList>
    </citation>
    <scope>NUCLEOTIDE SEQUENCE [LARGE SCALE GENOMIC DNA]</scope>
    <source>
        <strain evidence="4">CGMCC 1.8957</strain>
    </source>
</reference>
<evidence type="ECO:0000313" key="3">
    <source>
        <dbReference type="EMBL" id="GHH17398.1"/>
    </source>
</evidence>
<dbReference type="EMBL" id="BNAQ01000003">
    <property type="protein sequence ID" value="GHH17398.1"/>
    <property type="molecule type" value="Genomic_DNA"/>
</dbReference>
<feature type="chain" id="PRO_5047287291" description="DUF2147 domain-containing protein" evidence="1">
    <location>
        <begin position="23"/>
        <end position="133"/>
    </location>
</feature>
<dbReference type="Proteomes" id="UP000652430">
    <property type="component" value="Unassembled WGS sequence"/>
</dbReference>
<comment type="caution">
    <text evidence="3">The sequence shown here is derived from an EMBL/GenBank/DDBJ whole genome shotgun (WGS) entry which is preliminary data.</text>
</comment>
<feature type="domain" description="DUF2147" evidence="2">
    <location>
        <begin position="27"/>
        <end position="131"/>
    </location>
</feature>
<proteinExistence type="predicted"/>
<evidence type="ECO:0000313" key="4">
    <source>
        <dbReference type="Proteomes" id="UP000652430"/>
    </source>
</evidence>
<dbReference type="InterPro" id="IPR019223">
    <property type="entry name" value="DUF2147"/>
</dbReference>
<gene>
    <name evidence="3" type="ORF">GCM10008023_21930</name>
</gene>
<organism evidence="3 4">
    <name type="scientific">Sphingomonas glacialis</name>
    <dbReference type="NCBI Taxonomy" id="658225"/>
    <lineage>
        <taxon>Bacteria</taxon>
        <taxon>Pseudomonadati</taxon>
        <taxon>Pseudomonadota</taxon>
        <taxon>Alphaproteobacteria</taxon>
        <taxon>Sphingomonadales</taxon>
        <taxon>Sphingomonadaceae</taxon>
        <taxon>Sphingomonas</taxon>
    </lineage>
</organism>
<dbReference type="Gene3D" id="2.40.128.520">
    <property type="match status" value="1"/>
</dbReference>
<sequence length="133" mass="14237">MRPMMMTLAAAMLALLPEAVLAAPPTGTWTNPQKSVRVVFRKCGRAMCGKIVWASPKAQSDAERGGGGPLVGTMLFSDFVEQRRGLWNGSVLIPDIGQTVTGTIEQTGPDTLVGEGCLLAGFGCKRQTWTRTR</sequence>
<protein>
    <recommendedName>
        <fullName evidence="2">DUF2147 domain-containing protein</fullName>
    </recommendedName>
</protein>
<name>A0ABQ3LIQ1_9SPHN</name>
<dbReference type="Pfam" id="PF09917">
    <property type="entry name" value="DUF2147"/>
    <property type="match status" value="1"/>
</dbReference>
<dbReference type="PANTHER" id="PTHR36919">
    <property type="entry name" value="BLR1215 PROTEIN"/>
    <property type="match status" value="1"/>
</dbReference>
<evidence type="ECO:0000259" key="2">
    <source>
        <dbReference type="Pfam" id="PF09917"/>
    </source>
</evidence>
<keyword evidence="4" id="KW-1185">Reference proteome</keyword>
<accession>A0ABQ3LIQ1</accession>
<evidence type="ECO:0000256" key="1">
    <source>
        <dbReference type="SAM" id="SignalP"/>
    </source>
</evidence>